<accession>A0A1H1RKX9</accession>
<reference evidence="2 3" key="1">
    <citation type="submission" date="2016-10" db="EMBL/GenBank/DDBJ databases">
        <authorList>
            <person name="de Groot N.N."/>
        </authorList>
    </citation>
    <scope>NUCLEOTIDE SEQUENCE [LARGE SCALE GENOMIC DNA]</scope>
    <source>
        <strain evidence="2 3">DSM 21800</strain>
    </source>
</reference>
<name>A0A1H1RKX9_9ACTN</name>
<evidence type="ECO:0000313" key="2">
    <source>
        <dbReference type="EMBL" id="SDS36411.1"/>
    </source>
</evidence>
<proteinExistence type="predicted"/>
<dbReference type="Proteomes" id="UP000199103">
    <property type="component" value="Chromosome I"/>
</dbReference>
<sequence length="189" mass="18944">MSHQDGITTPFRSAFGGLRFGFLHLGVAVMAATGSRAVAAEPTNAKEIDMSERSGTDDAVDKAAHAGREVATGSKSFGVAALIVSILEAVLFFGSTILIGVNFGLLVSALTKATKSGSEDAGQAVAAAGTWAVVMVLAFVVGVILIGSALTLAIQAIGTGKGRKLGVVSLIIAISPFIVPGIAVAVIGH</sequence>
<organism evidence="2 3">
    <name type="scientific">Microlunatus soli</name>
    <dbReference type="NCBI Taxonomy" id="630515"/>
    <lineage>
        <taxon>Bacteria</taxon>
        <taxon>Bacillati</taxon>
        <taxon>Actinomycetota</taxon>
        <taxon>Actinomycetes</taxon>
        <taxon>Propionibacteriales</taxon>
        <taxon>Propionibacteriaceae</taxon>
        <taxon>Microlunatus</taxon>
    </lineage>
</organism>
<keyword evidence="3" id="KW-1185">Reference proteome</keyword>
<feature type="transmembrane region" description="Helical" evidence="1">
    <location>
        <begin position="130"/>
        <end position="153"/>
    </location>
</feature>
<evidence type="ECO:0000256" key="1">
    <source>
        <dbReference type="SAM" id="Phobius"/>
    </source>
</evidence>
<keyword evidence="1" id="KW-0812">Transmembrane</keyword>
<keyword evidence="1" id="KW-1133">Transmembrane helix</keyword>
<keyword evidence="1" id="KW-0472">Membrane</keyword>
<dbReference type="EMBL" id="LT629772">
    <property type="protein sequence ID" value="SDS36411.1"/>
    <property type="molecule type" value="Genomic_DNA"/>
</dbReference>
<evidence type="ECO:0000313" key="3">
    <source>
        <dbReference type="Proteomes" id="UP000199103"/>
    </source>
</evidence>
<dbReference type="AlphaFoldDB" id="A0A1H1RKX9"/>
<gene>
    <name evidence="2" type="ORF">SAMN04489812_1687</name>
</gene>
<evidence type="ECO:0008006" key="4">
    <source>
        <dbReference type="Google" id="ProtNLM"/>
    </source>
</evidence>
<protein>
    <recommendedName>
        <fullName evidence="4">Yip1 domain-containing protein</fullName>
    </recommendedName>
</protein>
<feature type="transmembrane region" description="Helical" evidence="1">
    <location>
        <begin position="165"/>
        <end position="187"/>
    </location>
</feature>
<dbReference type="STRING" id="630515.SAMN04489812_1687"/>
<feature type="transmembrane region" description="Helical" evidence="1">
    <location>
        <begin position="77"/>
        <end position="110"/>
    </location>
</feature>